<keyword evidence="2" id="KW-1185">Reference proteome</keyword>
<protein>
    <submittedName>
        <fullName evidence="1">Uncharacterized protein</fullName>
    </submittedName>
</protein>
<accession>A0A1H9XWC7</accession>
<gene>
    <name evidence="1" type="ORF">SAMN05216195_12035</name>
</gene>
<reference evidence="2" key="1">
    <citation type="submission" date="2016-10" db="EMBL/GenBank/DDBJ databases">
        <authorList>
            <person name="Varghese N."/>
            <person name="Submissions S."/>
        </authorList>
    </citation>
    <scope>NUCLEOTIDE SEQUENCE [LARGE SCALE GENOMIC DNA]</scope>
    <source>
        <strain evidence="2">CGMCC 4.578</strain>
    </source>
</reference>
<organism evidence="1 2">
    <name type="scientific">Lentzea flaviverrucosa</name>
    <dbReference type="NCBI Taxonomy" id="200379"/>
    <lineage>
        <taxon>Bacteria</taxon>
        <taxon>Bacillati</taxon>
        <taxon>Actinomycetota</taxon>
        <taxon>Actinomycetes</taxon>
        <taxon>Pseudonocardiales</taxon>
        <taxon>Pseudonocardiaceae</taxon>
        <taxon>Lentzea</taxon>
    </lineage>
</organism>
<evidence type="ECO:0000313" key="2">
    <source>
        <dbReference type="Proteomes" id="UP000199028"/>
    </source>
</evidence>
<dbReference type="Proteomes" id="UP000199028">
    <property type="component" value="Unassembled WGS sequence"/>
</dbReference>
<evidence type="ECO:0000313" key="1">
    <source>
        <dbReference type="EMBL" id="SES50404.1"/>
    </source>
</evidence>
<dbReference type="EMBL" id="FOFT01000020">
    <property type="protein sequence ID" value="SES50404.1"/>
    <property type="molecule type" value="Genomic_DNA"/>
</dbReference>
<name>A0A1H9XWC7_9PSEU</name>
<sequence>MSIGAGAYPVHGGSLPHLLQVDRALYRVKAASRDQVPLADLTT</sequence>
<dbReference type="RefSeq" id="WP_114773572.1">
    <property type="nucleotide sequence ID" value="NZ_FOFT01000020.1"/>
</dbReference>
<dbReference type="AlphaFoldDB" id="A0A1H9XWC7"/>
<proteinExistence type="predicted"/>